<sequence>MRRAPTPDLGAVINDRIQVIEKVARCSANLKGTNVRALREAALQIRYVAAEQAKRTVLSERELELEREVRDLRARLTAVEAPSARRVARRASPVAGIVTRGGAETEETAGVVTSRVAVVTLFIFSGPGSFKWQREEREGNLSGGRRSGDERSRSAGDCSEHVPGTQKALRAASGALIGDRSAKQSETITRVNAIQMDSTQIHRAQVIDMFYEVSKKLFYRLFLQVVESLK</sequence>
<feature type="compositionally biased region" description="Basic and acidic residues" evidence="1">
    <location>
        <begin position="146"/>
        <end position="160"/>
    </location>
</feature>
<evidence type="ECO:0000313" key="2">
    <source>
        <dbReference type="EMBL" id="KZC04457.1"/>
    </source>
</evidence>
<dbReference type="Proteomes" id="UP000076502">
    <property type="component" value="Unassembled WGS sequence"/>
</dbReference>
<feature type="region of interest" description="Disordered" evidence="1">
    <location>
        <begin position="134"/>
        <end position="164"/>
    </location>
</feature>
<evidence type="ECO:0000313" key="3">
    <source>
        <dbReference type="Proteomes" id="UP000076502"/>
    </source>
</evidence>
<evidence type="ECO:0000256" key="1">
    <source>
        <dbReference type="SAM" id="MobiDB-lite"/>
    </source>
</evidence>
<accession>A0A154NXW8</accession>
<organism evidence="2 3">
    <name type="scientific">Dufourea novaeangliae</name>
    <name type="common">Sweat bee</name>
    <dbReference type="NCBI Taxonomy" id="178035"/>
    <lineage>
        <taxon>Eukaryota</taxon>
        <taxon>Metazoa</taxon>
        <taxon>Ecdysozoa</taxon>
        <taxon>Arthropoda</taxon>
        <taxon>Hexapoda</taxon>
        <taxon>Insecta</taxon>
        <taxon>Pterygota</taxon>
        <taxon>Neoptera</taxon>
        <taxon>Endopterygota</taxon>
        <taxon>Hymenoptera</taxon>
        <taxon>Apocrita</taxon>
        <taxon>Aculeata</taxon>
        <taxon>Apoidea</taxon>
        <taxon>Anthophila</taxon>
        <taxon>Halictidae</taxon>
        <taxon>Rophitinae</taxon>
        <taxon>Dufourea</taxon>
    </lineage>
</organism>
<gene>
    <name evidence="2" type="ORF">WN55_04263</name>
</gene>
<proteinExistence type="predicted"/>
<name>A0A154NXW8_DUFNO</name>
<protein>
    <submittedName>
        <fullName evidence="2">Uncharacterized protein</fullName>
    </submittedName>
</protein>
<reference evidence="2 3" key="1">
    <citation type="submission" date="2015-07" db="EMBL/GenBank/DDBJ databases">
        <title>The genome of Dufourea novaeangliae.</title>
        <authorList>
            <person name="Pan H."/>
            <person name="Kapheim K."/>
        </authorList>
    </citation>
    <scope>NUCLEOTIDE SEQUENCE [LARGE SCALE GENOMIC DNA]</scope>
    <source>
        <strain evidence="2">0120121106</strain>
        <tissue evidence="2">Whole body</tissue>
    </source>
</reference>
<keyword evidence="3" id="KW-1185">Reference proteome</keyword>
<dbReference type="EMBL" id="KQ434780">
    <property type="protein sequence ID" value="KZC04457.1"/>
    <property type="molecule type" value="Genomic_DNA"/>
</dbReference>
<dbReference type="AlphaFoldDB" id="A0A154NXW8"/>